<dbReference type="Pfam" id="PF18027">
    <property type="entry name" value="Pepdidase_M14_N"/>
    <property type="match status" value="1"/>
</dbReference>
<dbReference type="AlphaFoldDB" id="A0A3P6UV95"/>
<keyword evidence="4" id="KW-1185">Reference proteome</keyword>
<evidence type="ECO:0000256" key="1">
    <source>
        <dbReference type="ARBA" id="ARBA00001947"/>
    </source>
</evidence>
<dbReference type="InterPro" id="IPR040626">
    <property type="entry name" value="Pepdidase_M14_N"/>
</dbReference>
<name>A0A3P6UV95_DIBLA</name>
<dbReference type="PANTHER" id="PTHR12756:SF9">
    <property type="entry name" value="CYTOSOLIC CARBOXYPEPTIDASE 6"/>
    <property type="match status" value="1"/>
</dbReference>
<sequence length="128" mass="14843">MNPGNCKKENETSSGYGFGNVSKYAVLTPNDLELRRGYLIFDASFECGKKNCRGRNLGRVEALSEFEYDLYIRPDTCNPKTRNWFYFSVENVRSQQRVIFNITNFTKCGTLYRDGMSPLVMSTSRPYW</sequence>
<dbReference type="PANTHER" id="PTHR12756">
    <property type="entry name" value="CYTOSOLIC CARBOXYPEPTIDASE"/>
    <property type="match status" value="1"/>
</dbReference>
<dbReference type="OrthoDB" id="10253041at2759"/>
<gene>
    <name evidence="3" type="ORF">DILT_LOCUS3232</name>
</gene>
<accession>A0A3P6UV95</accession>
<proteinExistence type="predicted"/>
<evidence type="ECO:0000313" key="3">
    <source>
        <dbReference type="EMBL" id="VDK81451.1"/>
    </source>
</evidence>
<comment type="cofactor">
    <cofactor evidence="1">
        <name>Zn(2+)</name>
        <dbReference type="ChEBI" id="CHEBI:29105"/>
    </cofactor>
</comment>
<dbReference type="EMBL" id="UYRU01043344">
    <property type="protein sequence ID" value="VDK81451.1"/>
    <property type="molecule type" value="Genomic_DNA"/>
</dbReference>
<organism evidence="3 4">
    <name type="scientific">Dibothriocephalus latus</name>
    <name type="common">Fish tapeworm</name>
    <name type="synonym">Diphyllobothrium latum</name>
    <dbReference type="NCBI Taxonomy" id="60516"/>
    <lineage>
        <taxon>Eukaryota</taxon>
        <taxon>Metazoa</taxon>
        <taxon>Spiralia</taxon>
        <taxon>Lophotrochozoa</taxon>
        <taxon>Platyhelminthes</taxon>
        <taxon>Cestoda</taxon>
        <taxon>Eucestoda</taxon>
        <taxon>Diphyllobothriidea</taxon>
        <taxon>Diphyllobothriidae</taxon>
        <taxon>Dibothriocephalus</taxon>
    </lineage>
</organism>
<evidence type="ECO:0000313" key="4">
    <source>
        <dbReference type="Proteomes" id="UP000281553"/>
    </source>
</evidence>
<feature type="domain" description="Cytosolic carboxypeptidase N-terminal" evidence="2">
    <location>
        <begin position="56"/>
        <end position="128"/>
    </location>
</feature>
<protein>
    <recommendedName>
        <fullName evidence="2">Cytosolic carboxypeptidase N-terminal domain-containing protein</fullName>
    </recommendedName>
</protein>
<dbReference type="Gene3D" id="2.60.40.3120">
    <property type="match status" value="1"/>
</dbReference>
<reference evidence="3 4" key="1">
    <citation type="submission" date="2018-11" db="EMBL/GenBank/DDBJ databases">
        <authorList>
            <consortium name="Pathogen Informatics"/>
        </authorList>
    </citation>
    <scope>NUCLEOTIDE SEQUENCE [LARGE SCALE GENOMIC DNA]</scope>
</reference>
<dbReference type="InterPro" id="IPR050821">
    <property type="entry name" value="Cytosolic_carboxypeptidase"/>
</dbReference>
<dbReference type="Proteomes" id="UP000281553">
    <property type="component" value="Unassembled WGS sequence"/>
</dbReference>
<evidence type="ECO:0000259" key="2">
    <source>
        <dbReference type="Pfam" id="PF18027"/>
    </source>
</evidence>